<accession>A0ABN0TNQ1</accession>
<comment type="caution">
    <text evidence="6">The sequence shown here is derived from an EMBL/GenBank/DDBJ whole genome shotgun (WGS) entry which is preliminary data.</text>
</comment>
<dbReference type="InterPro" id="IPR025392">
    <property type="entry name" value="DUF4124"/>
</dbReference>
<evidence type="ECO:0000313" key="6">
    <source>
        <dbReference type="EMBL" id="GAA0226282.1"/>
    </source>
</evidence>
<reference evidence="6 7" key="1">
    <citation type="journal article" date="2019" name="Int. J. Syst. Evol. Microbiol.">
        <title>The Global Catalogue of Microorganisms (GCM) 10K type strain sequencing project: providing services to taxonomists for standard genome sequencing and annotation.</title>
        <authorList>
            <consortium name="The Broad Institute Genomics Platform"/>
            <consortium name="The Broad Institute Genome Sequencing Center for Infectious Disease"/>
            <person name="Wu L."/>
            <person name="Ma J."/>
        </authorList>
    </citation>
    <scope>NUCLEOTIDE SEQUENCE [LARGE SCALE GENOMIC DNA]</scope>
    <source>
        <strain evidence="6 7">JCM 6886</strain>
    </source>
</reference>
<evidence type="ECO:0000259" key="5">
    <source>
        <dbReference type="PROSITE" id="PS50830"/>
    </source>
</evidence>
<dbReference type="SUPFAM" id="SSF50199">
    <property type="entry name" value="Staphylococcal nuclease"/>
    <property type="match status" value="1"/>
</dbReference>
<keyword evidence="3" id="KW-0378">Hydrolase</keyword>
<protein>
    <recommendedName>
        <fullName evidence="5">TNase-like domain-containing protein</fullName>
    </recommendedName>
</protein>
<dbReference type="RefSeq" id="WP_286303866.1">
    <property type="nucleotide sequence ID" value="NZ_AP027741.1"/>
</dbReference>
<feature type="domain" description="TNase-like" evidence="5">
    <location>
        <begin position="51"/>
        <end position="180"/>
    </location>
</feature>
<feature type="signal peptide" evidence="4">
    <location>
        <begin position="1"/>
        <end position="18"/>
    </location>
</feature>
<evidence type="ECO:0000256" key="3">
    <source>
        <dbReference type="ARBA" id="ARBA00022801"/>
    </source>
</evidence>
<dbReference type="InterPro" id="IPR016071">
    <property type="entry name" value="Staphylococal_nuclease_OB-fold"/>
</dbReference>
<evidence type="ECO:0000256" key="4">
    <source>
        <dbReference type="SAM" id="SignalP"/>
    </source>
</evidence>
<dbReference type="Proteomes" id="UP001501476">
    <property type="component" value="Unassembled WGS sequence"/>
</dbReference>
<dbReference type="Pfam" id="PF13511">
    <property type="entry name" value="DUF4124"/>
    <property type="match status" value="1"/>
</dbReference>
<gene>
    <name evidence="6" type="ORF">GCM10008964_17330</name>
</gene>
<organism evidence="6 7">
    <name type="scientific">Methylophaga marina</name>
    <dbReference type="NCBI Taxonomy" id="45495"/>
    <lineage>
        <taxon>Bacteria</taxon>
        <taxon>Pseudomonadati</taxon>
        <taxon>Pseudomonadota</taxon>
        <taxon>Gammaproteobacteria</taxon>
        <taxon>Thiotrichales</taxon>
        <taxon>Piscirickettsiaceae</taxon>
        <taxon>Methylophaga</taxon>
    </lineage>
</organism>
<sequence>MRWIMVFITFIISVVCHATTVYQSQNEQGQTLYSDQPSANATLLTLKSSPNRYRVKLKRVIDGDTIELQSGQIIRLLGINTPEIQSRYHDAEAGGEQAKKWLINTLSHGDFFIEYDQQQRDKYDRALAHCFLPDGQYLNAMLVEEGLASLTLIPPNLRYSDKLIEAQSRAEQAKKGIWSMADYRVKRLSDLKAGVSYRGWQRIRLKLKAIKQGKNTTFLQANKRFKLAIKKKDSVYFEDWKHYLNQTVEVRGWIHRQGKQFYMNVRHPSAIITP</sequence>
<keyword evidence="1" id="KW-0540">Nuclease</keyword>
<dbReference type="InterPro" id="IPR035437">
    <property type="entry name" value="SNase_OB-fold_sf"/>
</dbReference>
<evidence type="ECO:0000313" key="7">
    <source>
        <dbReference type="Proteomes" id="UP001501476"/>
    </source>
</evidence>
<dbReference type="EMBL" id="BAAADG010000005">
    <property type="protein sequence ID" value="GAA0226282.1"/>
    <property type="molecule type" value="Genomic_DNA"/>
</dbReference>
<proteinExistence type="predicted"/>
<evidence type="ECO:0000256" key="2">
    <source>
        <dbReference type="ARBA" id="ARBA00022759"/>
    </source>
</evidence>
<dbReference type="PANTHER" id="PTHR12302">
    <property type="entry name" value="EBNA2 BINDING PROTEIN P100"/>
    <property type="match status" value="1"/>
</dbReference>
<feature type="chain" id="PRO_5045587532" description="TNase-like domain-containing protein" evidence="4">
    <location>
        <begin position="19"/>
        <end position="274"/>
    </location>
</feature>
<dbReference type="PANTHER" id="PTHR12302:SF3">
    <property type="entry name" value="SERINE_THREONINE-PROTEIN KINASE 31"/>
    <property type="match status" value="1"/>
</dbReference>
<dbReference type="Gene3D" id="2.40.50.90">
    <property type="match status" value="1"/>
</dbReference>
<keyword evidence="4" id="KW-0732">Signal</keyword>
<keyword evidence="2" id="KW-0255">Endonuclease</keyword>
<keyword evidence="7" id="KW-1185">Reference proteome</keyword>
<evidence type="ECO:0000256" key="1">
    <source>
        <dbReference type="ARBA" id="ARBA00022722"/>
    </source>
</evidence>
<name>A0ABN0TNQ1_9GAMM</name>
<dbReference type="PROSITE" id="PS50830">
    <property type="entry name" value="TNASE_3"/>
    <property type="match status" value="1"/>
</dbReference>
<dbReference type="SMART" id="SM00318">
    <property type="entry name" value="SNc"/>
    <property type="match status" value="1"/>
</dbReference>
<dbReference type="Pfam" id="PF00565">
    <property type="entry name" value="SNase"/>
    <property type="match status" value="1"/>
</dbReference>